<keyword evidence="2" id="KW-0539">Nucleus</keyword>
<reference evidence="4 5" key="1">
    <citation type="journal article" date="2024" name="Nat. Commun.">
        <title>Phylogenomics reveals the evolutionary origins of lichenization in chlorophyte algae.</title>
        <authorList>
            <person name="Puginier C."/>
            <person name="Libourel C."/>
            <person name="Otte J."/>
            <person name="Skaloud P."/>
            <person name="Haon M."/>
            <person name="Grisel S."/>
            <person name="Petersen M."/>
            <person name="Berrin J.G."/>
            <person name="Delaux P.M."/>
            <person name="Dal Grande F."/>
            <person name="Keller J."/>
        </authorList>
    </citation>
    <scope>NUCLEOTIDE SEQUENCE [LARGE SCALE GENOMIC DNA]</scope>
    <source>
        <strain evidence="4 5">SAG 245.80</strain>
    </source>
</reference>
<evidence type="ECO:0008006" key="6">
    <source>
        <dbReference type="Google" id="ProtNLM"/>
    </source>
</evidence>
<comment type="caution">
    <text evidence="4">The sequence shown here is derived from an EMBL/GenBank/DDBJ whole genome shotgun (WGS) entry which is preliminary data.</text>
</comment>
<dbReference type="Proteomes" id="UP001445335">
    <property type="component" value="Unassembled WGS sequence"/>
</dbReference>
<feature type="compositionally biased region" description="Low complexity" evidence="3">
    <location>
        <begin position="104"/>
        <end position="120"/>
    </location>
</feature>
<dbReference type="GO" id="GO:0003682">
    <property type="term" value="F:chromatin binding"/>
    <property type="evidence" value="ECO:0007669"/>
    <property type="project" value="TreeGrafter"/>
</dbReference>
<gene>
    <name evidence="4" type="ORF">WJX81_006013</name>
</gene>
<organism evidence="4 5">
    <name type="scientific">Elliptochloris bilobata</name>
    <dbReference type="NCBI Taxonomy" id="381761"/>
    <lineage>
        <taxon>Eukaryota</taxon>
        <taxon>Viridiplantae</taxon>
        <taxon>Chlorophyta</taxon>
        <taxon>core chlorophytes</taxon>
        <taxon>Trebouxiophyceae</taxon>
        <taxon>Trebouxiophyceae incertae sedis</taxon>
        <taxon>Elliptochloris clade</taxon>
        <taxon>Elliptochloris</taxon>
    </lineage>
</organism>
<dbReference type="InterPro" id="IPR019140">
    <property type="entry name" value="MCM_complex-bd"/>
</dbReference>
<dbReference type="PANTHER" id="PTHR13489:SF0">
    <property type="entry name" value="MINI-CHROMOSOME MAINTENANCE COMPLEX-BINDING PROTEIN"/>
    <property type="match status" value="1"/>
</dbReference>
<keyword evidence="5" id="KW-1185">Reference proteome</keyword>
<comment type="subcellular location">
    <subcellularLocation>
        <location evidence="1">Nucleus</location>
    </subcellularLocation>
</comment>
<dbReference type="Pfam" id="PF09739">
    <property type="entry name" value="MCM_bind"/>
    <property type="match status" value="3"/>
</dbReference>
<evidence type="ECO:0000313" key="5">
    <source>
        <dbReference type="Proteomes" id="UP001445335"/>
    </source>
</evidence>
<proteinExistence type="predicted"/>
<protein>
    <recommendedName>
        <fullName evidence="6">Mini-chromosome maintenance complex-binding protein</fullName>
    </recommendedName>
</protein>
<dbReference type="EMBL" id="JALJOU010000013">
    <property type="protein sequence ID" value="KAK9840637.1"/>
    <property type="molecule type" value="Genomic_DNA"/>
</dbReference>
<feature type="region of interest" description="Disordered" evidence="3">
    <location>
        <begin position="104"/>
        <end position="176"/>
    </location>
</feature>
<evidence type="ECO:0000256" key="2">
    <source>
        <dbReference type="ARBA" id="ARBA00023242"/>
    </source>
</evidence>
<evidence type="ECO:0000313" key="4">
    <source>
        <dbReference type="EMBL" id="KAK9840637.1"/>
    </source>
</evidence>
<evidence type="ECO:0000256" key="3">
    <source>
        <dbReference type="SAM" id="MobiDB-lite"/>
    </source>
</evidence>
<accession>A0AAW1S408</accession>
<dbReference type="GO" id="GO:0006261">
    <property type="term" value="P:DNA-templated DNA replication"/>
    <property type="evidence" value="ECO:0007669"/>
    <property type="project" value="TreeGrafter"/>
</dbReference>
<name>A0AAW1S408_9CHLO</name>
<sequence length="546" mass="57155">MHPSIAEPLKVVQALFEQAGSPVAPGSEDWGVQAHFEQLLSDPSIRAQVPCLTGSNVDMIPINGLCSYRGMVQDTLDLEMYWGAYQRECGGWATTKYSDCLGEAPAAGSSAAQPQAAARAASKRGREVAAADSDAEAMELADSVQEGIKGSEGTEASTKASKVGGTDGGGANGMDAPASALPAPEEGDCLVYLYEAGERVHLNDVVEVYGVLSRVPELAQPHLAAGAAGAGHWASDGHAQTLLEEELAARQPTSLVPRLHAIAVVREADGAGASESSLRARAGELRGRAVGVLAAALGGDRFAAEYLLLQLVSRVYTRQDTLTVGPLSVSITGCPRSSRPPGAGEPDQAVSPLTAALQAAVAALVPALRIPASWASNTSLLLDETGLAAGMLTAVGIDNLKAVKGLLELKSVDYGFLVYQLPMAADVPTTILSAGTSLLANAVDVVARRLRWRGDVLGEVRAWLAAVRRLNPRLDDAHVTAEIVAARSADPSLRPEQLHTWLLLARLLAASWGEAEVTPQRWTEMRAMEAARLERAHICVTSVKTG</sequence>
<evidence type="ECO:0000256" key="1">
    <source>
        <dbReference type="ARBA" id="ARBA00004123"/>
    </source>
</evidence>
<dbReference type="AlphaFoldDB" id="A0AAW1S408"/>
<dbReference type="GO" id="GO:0005634">
    <property type="term" value="C:nucleus"/>
    <property type="evidence" value="ECO:0007669"/>
    <property type="project" value="UniProtKB-SubCell"/>
</dbReference>
<dbReference type="PANTHER" id="PTHR13489">
    <property type="entry name" value="MINI-CHROMOSOME MAINTENANCE COMPLEX-BINDING PROTEIN"/>
    <property type="match status" value="1"/>
</dbReference>